<dbReference type="PRINTS" id="PR00039">
    <property type="entry name" value="HTHLYSR"/>
</dbReference>
<proteinExistence type="inferred from homology"/>
<keyword evidence="4" id="KW-0804">Transcription</keyword>
<dbReference type="PROSITE" id="PS50931">
    <property type="entry name" value="HTH_LYSR"/>
    <property type="match status" value="1"/>
</dbReference>
<dbReference type="Pfam" id="PF03466">
    <property type="entry name" value="LysR_substrate"/>
    <property type="match status" value="1"/>
</dbReference>
<feature type="domain" description="HTH lysR-type" evidence="5">
    <location>
        <begin position="3"/>
        <end position="60"/>
    </location>
</feature>
<keyword evidence="2" id="KW-0805">Transcription regulation</keyword>
<dbReference type="InterPro" id="IPR036388">
    <property type="entry name" value="WH-like_DNA-bd_sf"/>
</dbReference>
<protein>
    <submittedName>
        <fullName evidence="6">Transcriptional regulator</fullName>
    </submittedName>
</protein>
<dbReference type="Gene3D" id="1.10.10.10">
    <property type="entry name" value="Winged helix-like DNA-binding domain superfamily/Winged helix DNA-binding domain"/>
    <property type="match status" value="1"/>
</dbReference>
<dbReference type="InterPro" id="IPR036390">
    <property type="entry name" value="WH_DNA-bd_sf"/>
</dbReference>
<gene>
    <name evidence="6" type="ORF">SRA_03431</name>
</gene>
<evidence type="ECO:0000256" key="3">
    <source>
        <dbReference type="ARBA" id="ARBA00023125"/>
    </source>
</evidence>
<dbReference type="PANTHER" id="PTHR30419:SF28">
    <property type="entry name" value="HTH-TYPE TRANSCRIPTIONAL REGULATOR BSDA"/>
    <property type="match status" value="1"/>
</dbReference>
<dbReference type="Gene3D" id="3.40.190.10">
    <property type="entry name" value="Periplasmic binding protein-like II"/>
    <property type="match status" value="2"/>
</dbReference>
<dbReference type="Pfam" id="PF00126">
    <property type="entry name" value="HTH_1"/>
    <property type="match status" value="1"/>
</dbReference>
<dbReference type="SUPFAM" id="SSF53850">
    <property type="entry name" value="Periplasmic binding protein-like II"/>
    <property type="match status" value="1"/>
</dbReference>
<reference evidence="6 7" key="1">
    <citation type="submission" date="2009-12" db="EMBL/GenBank/DDBJ databases">
        <authorList>
            <person name="Lefebure T."/>
            <person name="Cornejo O.E."/>
            <person name="Pavinski Bitar P.D."/>
            <person name="Lang P."/>
            <person name="Stanhope M.J."/>
        </authorList>
    </citation>
    <scope>NUCLEOTIDE SEQUENCE [LARGE SCALE GENOMIC DNA]</scope>
    <source>
        <strain evidence="6 7">FA-1</strain>
    </source>
</reference>
<dbReference type="InterPro" id="IPR005119">
    <property type="entry name" value="LysR_subst-bd"/>
</dbReference>
<evidence type="ECO:0000313" key="6">
    <source>
        <dbReference type="EMBL" id="EJN93554.1"/>
    </source>
</evidence>
<keyword evidence="7" id="KW-1185">Reference proteome</keyword>
<comment type="caution">
    <text evidence="6">The sequence shown here is derived from an EMBL/GenBank/DDBJ whole genome shotgun (WGS) entry which is preliminary data.</text>
</comment>
<name>A0ABN0GSY6_STRRT</name>
<dbReference type="PANTHER" id="PTHR30419">
    <property type="entry name" value="HTH-TYPE TRANSCRIPTIONAL REGULATOR YBHD"/>
    <property type="match status" value="1"/>
</dbReference>
<dbReference type="EMBL" id="AJTZ01000005">
    <property type="protein sequence ID" value="EJN93554.1"/>
    <property type="molecule type" value="Genomic_DNA"/>
</dbReference>
<dbReference type="InterPro" id="IPR000847">
    <property type="entry name" value="LysR_HTH_N"/>
</dbReference>
<evidence type="ECO:0000259" key="5">
    <source>
        <dbReference type="PROSITE" id="PS50931"/>
    </source>
</evidence>
<organism evidence="6 7">
    <name type="scientific">Streptococcus ratti FA-1 = DSM 20564</name>
    <dbReference type="NCBI Taxonomy" id="699248"/>
    <lineage>
        <taxon>Bacteria</taxon>
        <taxon>Bacillati</taxon>
        <taxon>Bacillota</taxon>
        <taxon>Bacilli</taxon>
        <taxon>Lactobacillales</taxon>
        <taxon>Streptococcaceae</taxon>
        <taxon>Streptococcus</taxon>
    </lineage>
</organism>
<evidence type="ECO:0000313" key="7">
    <source>
        <dbReference type="Proteomes" id="UP000007815"/>
    </source>
</evidence>
<evidence type="ECO:0000256" key="4">
    <source>
        <dbReference type="ARBA" id="ARBA00023163"/>
    </source>
</evidence>
<dbReference type="InterPro" id="IPR050950">
    <property type="entry name" value="HTH-type_LysR_regulators"/>
</dbReference>
<keyword evidence="3" id="KW-0238">DNA-binding</keyword>
<sequence>MFMNTKDLQYFYALSQLQSFTKVAKRFHISQPSVSYALRRLEEQFGCDLVVKDPSHRTFALTPQGKILANHCKEILLELNRLQKDMKRSFQQETRLGFPPIISGYILDLLLTRKEDVTFLSALRTIYGGSVELLHLLVEGELDMSLIGSLESLHHPKLVTKELVTKSFYFVLSEKHPLAKQEALSFEEVLEEPFILLDDRHVHHQAFHIMNDKYHEAAQVLVTLDDVFMLGQMVNENLGIAFLTDIAFPKNFKGLVKIPLKDDHMAFHVSYAYPKAALLSPEAEKLVSLLDVLTHE</sequence>
<comment type="similarity">
    <text evidence="1">Belongs to the LysR transcriptional regulatory family.</text>
</comment>
<dbReference type="SUPFAM" id="SSF46785">
    <property type="entry name" value="Winged helix' DNA-binding domain"/>
    <property type="match status" value="1"/>
</dbReference>
<accession>A0ABN0GSY6</accession>
<evidence type="ECO:0000256" key="1">
    <source>
        <dbReference type="ARBA" id="ARBA00009437"/>
    </source>
</evidence>
<dbReference type="Proteomes" id="UP000007815">
    <property type="component" value="Unassembled WGS sequence"/>
</dbReference>
<evidence type="ECO:0000256" key="2">
    <source>
        <dbReference type="ARBA" id="ARBA00023015"/>
    </source>
</evidence>